<keyword evidence="1" id="KW-1133">Transmembrane helix</keyword>
<protein>
    <submittedName>
        <fullName evidence="2">Uncharacterized protein</fullName>
    </submittedName>
</protein>
<dbReference type="Proteomes" id="UP000604083">
    <property type="component" value="Unassembled WGS sequence"/>
</dbReference>
<name>A0A934RU67_9BACT</name>
<evidence type="ECO:0000313" key="2">
    <source>
        <dbReference type="EMBL" id="MBK1834240.1"/>
    </source>
</evidence>
<feature type="transmembrane region" description="Helical" evidence="1">
    <location>
        <begin position="104"/>
        <end position="125"/>
    </location>
</feature>
<dbReference type="RefSeq" id="WP_200391676.1">
    <property type="nucleotide sequence ID" value="NZ_JAENIO010000020.1"/>
</dbReference>
<sequence>MSTASPLSLSTLMLPFQRKKKKPAAGAADLQALVEQERAVREQIEKLEEMIAEAPDRIRREYEDARTTMPPPDDLEDRLREKRFQAHLTRGEVRNQQRYQVKATGLFVLLLLAIGSVISWILSFLSTLS</sequence>
<proteinExistence type="predicted"/>
<keyword evidence="3" id="KW-1185">Reference proteome</keyword>
<dbReference type="AlphaFoldDB" id="A0A934RU67"/>
<comment type="caution">
    <text evidence="2">The sequence shown here is derived from an EMBL/GenBank/DDBJ whole genome shotgun (WGS) entry which is preliminary data.</text>
</comment>
<keyword evidence="1" id="KW-0472">Membrane</keyword>
<evidence type="ECO:0000313" key="3">
    <source>
        <dbReference type="Proteomes" id="UP000604083"/>
    </source>
</evidence>
<organism evidence="2 3">
    <name type="scientific">Roseibacillus ishigakijimensis</name>
    <dbReference type="NCBI Taxonomy" id="454146"/>
    <lineage>
        <taxon>Bacteria</taxon>
        <taxon>Pseudomonadati</taxon>
        <taxon>Verrucomicrobiota</taxon>
        <taxon>Verrucomicrobiia</taxon>
        <taxon>Verrucomicrobiales</taxon>
        <taxon>Verrucomicrobiaceae</taxon>
        <taxon>Roseibacillus</taxon>
    </lineage>
</organism>
<gene>
    <name evidence="2" type="ORF">JIN78_09230</name>
</gene>
<evidence type="ECO:0000256" key="1">
    <source>
        <dbReference type="SAM" id="Phobius"/>
    </source>
</evidence>
<keyword evidence="1" id="KW-0812">Transmembrane</keyword>
<accession>A0A934RU67</accession>
<reference evidence="2" key="1">
    <citation type="submission" date="2021-01" db="EMBL/GenBank/DDBJ databases">
        <title>Modified the classification status of verrucomicrobia.</title>
        <authorList>
            <person name="Feng X."/>
        </authorList>
    </citation>
    <scope>NUCLEOTIDE SEQUENCE</scope>
    <source>
        <strain evidence="2">KCTC 12986</strain>
    </source>
</reference>
<dbReference type="EMBL" id="JAENIO010000020">
    <property type="protein sequence ID" value="MBK1834240.1"/>
    <property type="molecule type" value="Genomic_DNA"/>
</dbReference>